<organism evidence="8 9">
    <name type="scientific">Olivibacter ginsenosidimutans</name>
    <dbReference type="NCBI Taxonomy" id="1176537"/>
    <lineage>
        <taxon>Bacteria</taxon>
        <taxon>Pseudomonadati</taxon>
        <taxon>Bacteroidota</taxon>
        <taxon>Sphingobacteriia</taxon>
        <taxon>Sphingobacteriales</taxon>
        <taxon>Sphingobacteriaceae</taxon>
        <taxon>Olivibacter</taxon>
    </lineage>
</organism>
<proteinExistence type="predicted"/>
<sequence length="244" mass="28065">MVSKLIRKIHLGIYVFWVVFFFILFYPLLAILARNPKKNFSSIAKYRRQIARLSTWCSGFRFKFNIPYDFTWNGVYIICANHTSILDISALAILCKQDISFMGKIELLRNPITRFFFKTIDIPVDRRSKISSYKAFKLAQQRLAEGKSVVIFPEGKIEDTYPPVLQDFKNGPFKLAIENNIPILPVVINGLWKLLWDEGSRGSRPGHCTIHVLEPIETTSLGIAASDQLKDYVHQLFANYLMGP</sequence>
<keyword evidence="3" id="KW-0808">Transferase</keyword>
<dbReference type="CDD" id="cd07989">
    <property type="entry name" value="LPLAT_AGPAT-like"/>
    <property type="match status" value="1"/>
</dbReference>
<evidence type="ECO:0000256" key="4">
    <source>
        <dbReference type="ARBA" id="ARBA00023098"/>
    </source>
</evidence>
<keyword evidence="9" id="KW-1185">Reference proteome</keyword>
<dbReference type="PANTHER" id="PTHR10434:SF64">
    <property type="entry name" value="1-ACYL-SN-GLYCEROL-3-PHOSPHATE ACYLTRANSFERASE-RELATED"/>
    <property type="match status" value="1"/>
</dbReference>
<keyword evidence="6" id="KW-1133">Transmembrane helix</keyword>
<comment type="caution">
    <text evidence="8">The sequence shown here is derived from an EMBL/GenBank/DDBJ whole genome shotgun (WGS) entry which is preliminary data.</text>
</comment>
<keyword evidence="4" id="KW-0443">Lipid metabolism</keyword>
<evidence type="ECO:0000313" key="8">
    <source>
        <dbReference type="EMBL" id="GAA4794606.1"/>
    </source>
</evidence>
<dbReference type="InterPro" id="IPR002123">
    <property type="entry name" value="Plipid/glycerol_acylTrfase"/>
</dbReference>
<evidence type="ECO:0000313" key="9">
    <source>
        <dbReference type="Proteomes" id="UP001501411"/>
    </source>
</evidence>
<dbReference type="SUPFAM" id="SSF69593">
    <property type="entry name" value="Glycerol-3-phosphate (1)-acyltransferase"/>
    <property type="match status" value="1"/>
</dbReference>
<evidence type="ECO:0000259" key="7">
    <source>
        <dbReference type="SMART" id="SM00563"/>
    </source>
</evidence>
<feature type="transmembrane region" description="Helical" evidence="6">
    <location>
        <begin position="12"/>
        <end position="33"/>
    </location>
</feature>
<dbReference type="EMBL" id="BAABIQ010000035">
    <property type="protein sequence ID" value="GAA4794606.1"/>
    <property type="molecule type" value="Genomic_DNA"/>
</dbReference>
<dbReference type="Pfam" id="PF01553">
    <property type="entry name" value="Acyltransferase"/>
    <property type="match status" value="1"/>
</dbReference>
<evidence type="ECO:0000256" key="2">
    <source>
        <dbReference type="ARBA" id="ARBA00022516"/>
    </source>
</evidence>
<evidence type="ECO:0000256" key="3">
    <source>
        <dbReference type="ARBA" id="ARBA00022679"/>
    </source>
</evidence>
<keyword evidence="5 8" id="KW-0012">Acyltransferase</keyword>
<keyword evidence="6" id="KW-0812">Transmembrane</keyword>
<evidence type="ECO:0000256" key="6">
    <source>
        <dbReference type="SAM" id="Phobius"/>
    </source>
</evidence>
<comment type="pathway">
    <text evidence="1">Lipid metabolism.</text>
</comment>
<dbReference type="GO" id="GO:0016746">
    <property type="term" value="F:acyltransferase activity"/>
    <property type="evidence" value="ECO:0007669"/>
    <property type="project" value="UniProtKB-KW"/>
</dbReference>
<dbReference type="SMART" id="SM00563">
    <property type="entry name" value="PlsC"/>
    <property type="match status" value="1"/>
</dbReference>
<name>A0ABP9BF56_9SPHI</name>
<feature type="domain" description="Phospholipid/glycerol acyltransferase" evidence="7">
    <location>
        <begin position="76"/>
        <end position="191"/>
    </location>
</feature>
<evidence type="ECO:0000256" key="1">
    <source>
        <dbReference type="ARBA" id="ARBA00005189"/>
    </source>
</evidence>
<keyword evidence="2" id="KW-0444">Lipid biosynthesis</keyword>
<evidence type="ECO:0000256" key="5">
    <source>
        <dbReference type="ARBA" id="ARBA00023315"/>
    </source>
</evidence>
<dbReference type="RefSeq" id="WP_345232005.1">
    <property type="nucleotide sequence ID" value="NZ_BAABIQ010000035.1"/>
</dbReference>
<dbReference type="PANTHER" id="PTHR10434">
    <property type="entry name" value="1-ACYL-SN-GLYCEROL-3-PHOSPHATE ACYLTRANSFERASE"/>
    <property type="match status" value="1"/>
</dbReference>
<keyword evidence="6" id="KW-0472">Membrane</keyword>
<accession>A0ABP9BF56</accession>
<protein>
    <submittedName>
        <fullName evidence="8">Lysophospholipid acyltransferase family protein</fullName>
    </submittedName>
</protein>
<reference evidence="9" key="1">
    <citation type="journal article" date="2019" name="Int. J. Syst. Evol. Microbiol.">
        <title>The Global Catalogue of Microorganisms (GCM) 10K type strain sequencing project: providing services to taxonomists for standard genome sequencing and annotation.</title>
        <authorList>
            <consortium name="The Broad Institute Genomics Platform"/>
            <consortium name="The Broad Institute Genome Sequencing Center for Infectious Disease"/>
            <person name="Wu L."/>
            <person name="Ma J."/>
        </authorList>
    </citation>
    <scope>NUCLEOTIDE SEQUENCE [LARGE SCALE GENOMIC DNA]</scope>
    <source>
        <strain evidence="9">JCM 18200</strain>
    </source>
</reference>
<dbReference type="Proteomes" id="UP001501411">
    <property type="component" value="Unassembled WGS sequence"/>
</dbReference>
<gene>
    <name evidence="8" type="ORF">GCM10023231_23760</name>
</gene>